<sequence>MNQPNLAPVVLFVYGRPIHTQRTIDALLQNPESKDTDLIVYSDGPKQHSDTEKVESVRDIIKKTSGFKSINLIERTENLGLSANIIDGVTKVCEEYGKVIVLEDDIVTSPFFLNFMNSALNKYQSNEKVWHISGWNYPLKNTEELPETFFWRTMNCWGWATWKDRWQHFEKSPQKLVTSWDQETIQKFNLDGYHNFWSQVEENISGKLNTWAIFWYATIFSHKGLCLNPTTSFVANIGNDGSGENCGNIDIYRHKINQKTVSLWPNVIEENMNIVSLIKFFYKTSKPSFIRRILSKIKRVLS</sequence>
<accession>A0A346CLH0</accession>
<organism evidence="1">
    <name type="scientific">Providencia rustigianii</name>
    <dbReference type="NCBI Taxonomy" id="158850"/>
    <lineage>
        <taxon>Bacteria</taxon>
        <taxon>Pseudomonadati</taxon>
        <taxon>Pseudomonadota</taxon>
        <taxon>Gammaproteobacteria</taxon>
        <taxon>Enterobacterales</taxon>
        <taxon>Morganellaceae</taxon>
        <taxon>Providencia</taxon>
    </lineage>
</organism>
<dbReference type="InterPro" id="IPR029044">
    <property type="entry name" value="Nucleotide-diphossugar_trans"/>
</dbReference>
<dbReference type="Gene3D" id="3.90.550.10">
    <property type="entry name" value="Spore Coat Polysaccharide Biosynthesis Protein SpsA, Chain A"/>
    <property type="match status" value="1"/>
</dbReference>
<dbReference type="EMBL" id="MH444267">
    <property type="protein sequence ID" value="AXL96444.1"/>
    <property type="molecule type" value="Genomic_DNA"/>
</dbReference>
<reference evidence="1" key="1">
    <citation type="submission" date="2018-06" db="EMBL/GenBank/DDBJ databases">
        <title>Development of a Molecular Serotyping Scheme and a Multiplexed Luminex-Based Array for Providencia.</title>
        <authorList>
            <person name="Du Y."/>
            <person name="Liu B."/>
        </authorList>
    </citation>
    <scope>NUCLEOTIDE SEQUENCE</scope>
</reference>
<dbReference type="RefSeq" id="WP_154610715.1">
    <property type="nucleotide sequence ID" value="NZ_WLTZ01000003.1"/>
</dbReference>
<proteinExistence type="predicted"/>
<dbReference type="GO" id="GO:0016740">
    <property type="term" value="F:transferase activity"/>
    <property type="evidence" value="ECO:0007669"/>
    <property type="project" value="UniProtKB-KW"/>
</dbReference>
<keyword evidence="1" id="KW-0808">Transferase</keyword>
<dbReference type="AlphaFoldDB" id="A0A346CLH0"/>
<evidence type="ECO:0000313" key="1">
    <source>
        <dbReference type="EMBL" id="AXL96444.1"/>
    </source>
</evidence>
<gene>
    <name evidence="1" type="primary">gt1</name>
</gene>
<dbReference type="SUPFAM" id="SSF53448">
    <property type="entry name" value="Nucleotide-diphospho-sugar transferases"/>
    <property type="match status" value="1"/>
</dbReference>
<name>A0A346CLH0_9GAMM</name>
<protein>
    <submittedName>
        <fullName evidence="1">Glycosyltransferase</fullName>
    </submittedName>
</protein>